<protein>
    <recommendedName>
        <fullName evidence="3">Polyketide cyclase/dehydrase/lipid transport protein</fullName>
    </recommendedName>
</protein>
<sequence length="184" mass="19612">MKNGKYGVVAGACVVAVLLAGCETTNSFPYKASTENVIAIQQNLQAKKVSVADIQLAPGVDESPLCRLNGPVKVAPGKTIPQYVKEAFEEELFMAQAYDVKGPAIQGRIEELSFSSVSPANWTIRMFVKSPSSPGYEVSVKYPFDTSWTAMSACKNVADAFGPAVQSLLKQAVTNPQFSALAGK</sequence>
<gene>
    <name evidence="1" type="ORF">C7402_14545</name>
</gene>
<proteinExistence type="predicted"/>
<dbReference type="Proteomes" id="UP000245712">
    <property type="component" value="Unassembled WGS sequence"/>
</dbReference>
<reference evidence="1 2" key="1">
    <citation type="submission" date="2018-05" db="EMBL/GenBank/DDBJ databases">
        <title>Genomic Encyclopedia of Type Strains, Phase IV (KMG-V): Genome sequencing to study the core and pangenomes of soil and plant-associated prokaryotes.</title>
        <authorList>
            <person name="Whitman W."/>
        </authorList>
    </citation>
    <scope>NUCLEOTIDE SEQUENCE [LARGE SCALE GENOMIC DNA]</scope>
    <source>
        <strain evidence="1 2">SCZa-39</strain>
    </source>
</reference>
<accession>A0ABX5K6F2</accession>
<evidence type="ECO:0000313" key="2">
    <source>
        <dbReference type="Proteomes" id="UP000245712"/>
    </source>
</evidence>
<evidence type="ECO:0000313" key="1">
    <source>
        <dbReference type="EMBL" id="PVX61111.1"/>
    </source>
</evidence>
<dbReference type="EMBL" id="QEOB01000045">
    <property type="protein sequence ID" value="PVX61111.1"/>
    <property type="molecule type" value="Genomic_DNA"/>
</dbReference>
<comment type="caution">
    <text evidence="1">The sequence shown here is derived from an EMBL/GenBank/DDBJ whole genome shotgun (WGS) entry which is preliminary data.</text>
</comment>
<dbReference type="RefSeq" id="WP_116615110.1">
    <property type="nucleotide sequence ID" value="NZ_QEOB01000045.1"/>
</dbReference>
<name>A0ABX5K6F2_9BURK</name>
<dbReference type="PROSITE" id="PS51257">
    <property type="entry name" value="PROKAR_LIPOPROTEIN"/>
    <property type="match status" value="1"/>
</dbReference>
<keyword evidence="2" id="KW-1185">Reference proteome</keyword>
<evidence type="ECO:0008006" key="3">
    <source>
        <dbReference type="Google" id="ProtNLM"/>
    </source>
</evidence>
<organism evidence="1 2">
    <name type="scientific">Paraburkholderia unamae</name>
    <dbReference type="NCBI Taxonomy" id="219649"/>
    <lineage>
        <taxon>Bacteria</taxon>
        <taxon>Pseudomonadati</taxon>
        <taxon>Pseudomonadota</taxon>
        <taxon>Betaproteobacteria</taxon>
        <taxon>Burkholderiales</taxon>
        <taxon>Burkholderiaceae</taxon>
        <taxon>Paraburkholderia</taxon>
    </lineage>
</organism>